<accession>A0ABP8RU31</accession>
<proteinExistence type="predicted"/>
<name>A0ABP8RU31_9PSEU</name>
<sequence length="60" mass="6848">MRAVIRWVEAEHGIDAVRDLLLLAFFDQAELLSIPAQVEERDAEDLLDDLSHDIPLPPRL</sequence>
<dbReference type="EMBL" id="BAABGT010000047">
    <property type="protein sequence ID" value="GAA4549178.1"/>
    <property type="molecule type" value="Genomic_DNA"/>
</dbReference>
<keyword evidence="2" id="KW-1185">Reference proteome</keyword>
<gene>
    <name evidence="1" type="ORF">GCM10023175_36770</name>
</gene>
<organism evidence="1 2">
    <name type="scientific">Pseudonocardia xishanensis</name>
    <dbReference type="NCBI Taxonomy" id="630995"/>
    <lineage>
        <taxon>Bacteria</taxon>
        <taxon>Bacillati</taxon>
        <taxon>Actinomycetota</taxon>
        <taxon>Actinomycetes</taxon>
        <taxon>Pseudonocardiales</taxon>
        <taxon>Pseudonocardiaceae</taxon>
        <taxon>Pseudonocardia</taxon>
    </lineage>
</organism>
<evidence type="ECO:0000313" key="2">
    <source>
        <dbReference type="Proteomes" id="UP001501598"/>
    </source>
</evidence>
<evidence type="ECO:0000313" key="1">
    <source>
        <dbReference type="EMBL" id="GAA4549178.1"/>
    </source>
</evidence>
<comment type="caution">
    <text evidence="1">The sequence shown here is derived from an EMBL/GenBank/DDBJ whole genome shotgun (WGS) entry which is preliminary data.</text>
</comment>
<protein>
    <submittedName>
        <fullName evidence="1">Uncharacterized protein</fullName>
    </submittedName>
</protein>
<reference evidence="2" key="1">
    <citation type="journal article" date="2019" name="Int. J. Syst. Evol. Microbiol.">
        <title>The Global Catalogue of Microorganisms (GCM) 10K type strain sequencing project: providing services to taxonomists for standard genome sequencing and annotation.</title>
        <authorList>
            <consortium name="The Broad Institute Genomics Platform"/>
            <consortium name="The Broad Institute Genome Sequencing Center for Infectious Disease"/>
            <person name="Wu L."/>
            <person name="Ma J."/>
        </authorList>
    </citation>
    <scope>NUCLEOTIDE SEQUENCE [LARGE SCALE GENOMIC DNA]</scope>
    <source>
        <strain evidence="2">JCM 17906</strain>
    </source>
</reference>
<dbReference type="RefSeq" id="WP_345419689.1">
    <property type="nucleotide sequence ID" value="NZ_BAABGT010000047.1"/>
</dbReference>
<dbReference type="Proteomes" id="UP001501598">
    <property type="component" value="Unassembled WGS sequence"/>
</dbReference>